<dbReference type="SUPFAM" id="SSF52266">
    <property type="entry name" value="SGNH hydrolase"/>
    <property type="match status" value="1"/>
</dbReference>
<proteinExistence type="predicted"/>
<dbReference type="InterPro" id="IPR051532">
    <property type="entry name" value="Ester_Hydrolysis_Enzymes"/>
</dbReference>
<dbReference type="AlphaFoldDB" id="A0A543NL60"/>
<dbReference type="Proteomes" id="UP000317422">
    <property type="component" value="Unassembled WGS sequence"/>
</dbReference>
<organism evidence="2 3">
    <name type="scientific">Haloactinospora alba</name>
    <dbReference type="NCBI Taxonomy" id="405555"/>
    <lineage>
        <taxon>Bacteria</taxon>
        <taxon>Bacillati</taxon>
        <taxon>Actinomycetota</taxon>
        <taxon>Actinomycetes</taxon>
        <taxon>Streptosporangiales</taxon>
        <taxon>Nocardiopsidaceae</taxon>
        <taxon>Haloactinospora</taxon>
    </lineage>
</organism>
<evidence type="ECO:0000313" key="3">
    <source>
        <dbReference type="Proteomes" id="UP000317422"/>
    </source>
</evidence>
<keyword evidence="3" id="KW-1185">Reference proteome</keyword>
<dbReference type="GO" id="GO:0004622">
    <property type="term" value="F:phosphatidylcholine lysophospholipase activity"/>
    <property type="evidence" value="ECO:0007669"/>
    <property type="project" value="TreeGrafter"/>
</dbReference>
<dbReference type="Gene3D" id="3.40.50.1110">
    <property type="entry name" value="SGNH hydrolase"/>
    <property type="match status" value="1"/>
</dbReference>
<dbReference type="EMBL" id="VFQC01000001">
    <property type="protein sequence ID" value="TQN32561.1"/>
    <property type="molecule type" value="Genomic_DNA"/>
</dbReference>
<comment type="caution">
    <text evidence="2">The sequence shown here is derived from an EMBL/GenBank/DDBJ whole genome shotgun (WGS) entry which is preliminary data.</text>
</comment>
<dbReference type="PANTHER" id="PTHR30383:SF24">
    <property type="entry name" value="THIOESTERASE 1_PROTEASE 1_LYSOPHOSPHOLIPASE L1"/>
    <property type="match status" value="1"/>
</dbReference>
<evidence type="ECO:0000313" key="2">
    <source>
        <dbReference type="EMBL" id="TQN32561.1"/>
    </source>
</evidence>
<evidence type="ECO:0000259" key="1">
    <source>
        <dbReference type="Pfam" id="PF13472"/>
    </source>
</evidence>
<name>A0A543NL60_9ACTN</name>
<dbReference type="Pfam" id="PF13472">
    <property type="entry name" value="Lipase_GDSL_2"/>
    <property type="match status" value="1"/>
</dbReference>
<accession>A0A543NL60</accession>
<sequence length="245" mass="25467">MNAALLRCAQVVVWASVPVLLPQGMRVRATTPVLPEARGMRGKAAGDSERRPLDLLVLGDSTAAGVGVSHHGDGVAGHLAAALAERSGRGVAWRVVARSGATVGGVERRHLPAAVDGPPPDVAVVLAGVNDTLRLTRLATVRATMARILTELRRNHPDTRVLLSGTPPLHRFPALPAPTRQVLGLRARAVDRAVSRAAGDAPGAVYVPVPDLTATAGVFAADGFHPGSGGYRAWARRLASHCDLP</sequence>
<gene>
    <name evidence="2" type="ORF">FHX37_2532</name>
</gene>
<feature type="domain" description="SGNH hydrolase-type esterase" evidence="1">
    <location>
        <begin position="57"/>
        <end position="233"/>
    </location>
</feature>
<dbReference type="InterPro" id="IPR036514">
    <property type="entry name" value="SGNH_hydro_sf"/>
</dbReference>
<reference evidence="2 3" key="1">
    <citation type="submission" date="2019-06" db="EMBL/GenBank/DDBJ databases">
        <title>Sequencing the genomes of 1000 actinobacteria strains.</title>
        <authorList>
            <person name="Klenk H.-P."/>
        </authorList>
    </citation>
    <scope>NUCLEOTIDE SEQUENCE [LARGE SCALE GENOMIC DNA]</scope>
    <source>
        <strain evidence="2 3">DSM 45015</strain>
    </source>
</reference>
<dbReference type="OrthoDB" id="9804395at2"/>
<dbReference type="PANTHER" id="PTHR30383">
    <property type="entry name" value="THIOESTERASE 1/PROTEASE 1/LYSOPHOSPHOLIPASE L1"/>
    <property type="match status" value="1"/>
</dbReference>
<dbReference type="RefSeq" id="WP_141924035.1">
    <property type="nucleotide sequence ID" value="NZ_VFQC01000001.1"/>
</dbReference>
<dbReference type="CDD" id="cd01836">
    <property type="entry name" value="FeeA_FeeB_like"/>
    <property type="match status" value="1"/>
</dbReference>
<dbReference type="InterPro" id="IPR013830">
    <property type="entry name" value="SGNH_hydro"/>
</dbReference>
<protein>
    <submittedName>
        <fullName evidence="2">Lysophospholipase L1-like esterase</fullName>
    </submittedName>
</protein>